<evidence type="ECO:0000256" key="1">
    <source>
        <dbReference type="ARBA" id="ARBA00022448"/>
    </source>
</evidence>
<reference evidence="7" key="1">
    <citation type="submission" date="2021-04" db="EMBL/GenBank/DDBJ databases">
        <title>Genome based classification of Actinospica acidithermotolerans sp. nov., an actinobacterium isolated from an Indonesian hot spring.</title>
        <authorList>
            <person name="Kusuma A.B."/>
            <person name="Putra K.E."/>
            <person name="Nafisah S."/>
            <person name="Loh J."/>
            <person name="Nouioui I."/>
            <person name="Goodfellow M."/>
        </authorList>
    </citation>
    <scope>NUCLEOTIDE SEQUENCE</scope>
    <source>
        <strain evidence="7">CSCA 57</strain>
    </source>
</reference>
<feature type="region of interest" description="Disordered" evidence="5">
    <location>
        <begin position="499"/>
        <end position="546"/>
    </location>
</feature>
<organism evidence="7 8">
    <name type="scientific">Actinospica durhamensis</name>
    <dbReference type="NCBI Taxonomy" id="1508375"/>
    <lineage>
        <taxon>Bacteria</taxon>
        <taxon>Bacillati</taxon>
        <taxon>Actinomycetota</taxon>
        <taxon>Actinomycetes</taxon>
        <taxon>Catenulisporales</taxon>
        <taxon>Actinospicaceae</taxon>
        <taxon>Actinospica</taxon>
    </lineage>
</organism>
<evidence type="ECO:0000256" key="2">
    <source>
        <dbReference type="ARBA" id="ARBA00022737"/>
    </source>
</evidence>
<name>A0A941EP45_9ACTN</name>
<dbReference type="SMART" id="SM00382">
    <property type="entry name" value="AAA"/>
    <property type="match status" value="2"/>
</dbReference>
<evidence type="ECO:0000256" key="5">
    <source>
        <dbReference type="SAM" id="MobiDB-lite"/>
    </source>
</evidence>
<evidence type="ECO:0000256" key="4">
    <source>
        <dbReference type="ARBA" id="ARBA00022840"/>
    </source>
</evidence>
<feature type="domain" description="ABC transporter" evidence="6">
    <location>
        <begin position="260"/>
        <end position="506"/>
    </location>
</feature>
<dbReference type="GO" id="GO:0005524">
    <property type="term" value="F:ATP binding"/>
    <property type="evidence" value="ECO:0007669"/>
    <property type="project" value="UniProtKB-KW"/>
</dbReference>
<protein>
    <submittedName>
        <fullName evidence="7">Sugar ABC transporter ATP-binding protein</fullName>
    </submittedName>
</protein>
<dbReference type="AlphaFoldDB" id="A0A941EP45"/>
<evidence type="ECO:0000259" key="6">
    <source>
        <dbReference type="PROSITE" id="PS50893"/>
    </source>
</evidence>
<feature type="compositionally biased region" description="Low complexity" evidence="5">
    <location>
        <begin position="515"/>
        <end position="527"/>
    </location>
</feature>
<dbReference type="InterPro" id="IPR017871">
    <property type="entry name" value="ABC_transporter-like_CS"/>
</dbReference>
<dbReference type="SUPFAM" id="SSF52540">
    <property type="entry name" value="P-loop containing nucleoside triphosphate hydrolases"/>
    <property type="match status" value="2"/>
</dbReference>
<feature type="domain" description="ABC transporter" evidence="6">
    <location>
        <begin position="6"/>
        <end position="248"/>
    </location>
</feature>
<dbReference type="GO" id="GO:0016887">
    <property type="term" value="F:ATP hydrolysis activity"/>
    <property type="evidence" value="ECO:0007669"/>
    <property type="project" value="InterPro"/>
</dbReference>
<keyword evidence="2" id="KW-0677">Repeat</keyword>
<comment type="caution">
    <text evidence="7">The sequence shown here is derived from an EMBL/GenBank/DDBJ whole genome shotgun (WGS) entry which is preliminary data.</text>
</comment>
<accession>A0A941EP45</accession>
<keyword evidence="3" id="KW-0547">Nucleotide-binding</keyword>
<dbReference type="Pfam" id="PF00005">
    <property type="entry name" value="ABC_tran"/>
    <property type="match status" value="2"/>
</dbReference>
<evidence type="ECO:0000313" key="8">
    <source>
        <dbReference type="Proteomes" id="UP000675781"/>
    </source>
</evidence>
<dbReference type="PROSITE" id="PS00211">
    <property type="entry name" value="ABC_TRANSPORTER_1"/>
    <property type="match status" value="1"/>
</dbReference>
<dbReference type="CDD" id="cd03215">
    <property type="entry name" value="ABC_Carb_Monos_II"/>
    <property type="match status" value="1"/>
</dbReference>
<evidence type="ECO:0000256" key="3">
    <source>
        <dbReference type="ARBA" id="ARBA00022741"/>
    </source>
</evidence>
<evidence type="ECO:0000313" key="7">
    <source>
        <dbReference type="EMBL" id="MBR7832599.1"/>
    </source>
</evidence>
<dbReference type="PANTHER" id="PTHR43790">
    <property type="entry name" value="CARBOHYDRATE TRANSPORT ATP-BINDING PROTEIN MG119-RELATED"/>
    <property type="match status" value="1"/>
</dbReference>
<dbReference type="RefSeq" id="WP_212527125.1">
    <property type="nucleotide sequence ID" value="NZ_JAGSOG010000013.1"/>
</dbReference>
<dbReference type="EMBL" id="JAGSOG010000013">
    <property type="protein sequence ID" value="MBR7832599.1"/>
    <property type="molecule type" value="Genomic_DNA"/>
</dbReference>
<dbReference type="PANTHER" id="PTHR43790:SF9">
    <property type="entry name" value="GALACTOFURANOSE TRANSPORTER ATP-BINDING PROTEIN YTFR"/>
    <property type="match status" value="1"/>
</dbReference>
<keyword evidence="1" id="KW-0813">Transport</keyword>
<dbReference type="PROSITE" id="PS50893">
    <property type="entry name" value="ABC_TRANSPORTER_2"/>
    <property type="match status" value="2"/>
</dbReference>
<dbReference type="Gene3D" id="3.40.50.300">
    <property type="entry name" value="P-loop containing nucleotide triphosphate hydrolases"/>
    <property type="match status" value="2"/>
</dbReference>
<dbReference type="InterPro" id="IPR003439">
    <property type="entry name" value="ABC_transporter-like_ATP-bd"/>
</dbReference>
<dbReference type="CDD" id="cd03216">
    <property type="entry name" value="ABC_Carb_Monos_I"/>
    <property type="match status" value="1"/>
</dbReference>
<gene>
    <name evidence="7" type="ORF">KDL01_04975</name>
</gene>
<dbReference type="InterPro" id="IPR003593">
    <property type="entry name" value="AAA+_ATPase"/>
</dbReference>
<sequence length="546" mass="57445">MSNRRLEVSGLSKTFGPARVLRGVGLGVERGELHGLVGQNGCGKSTLVKILTGVYRPDPGGSITVDGRPLGLPVRPAAQREAGVSVVHQNLGLVDDRTVWENVRLGRYRAGRVTRRIDRAHERAEAARVLARLGHPLDVDAPVGRLSAQDRAVAAIARAVQDHQPGSGLVIFDESTRALGREARARFYELVKSLIAEGTSVLLISHQLEEVVEVTDRVTVLRDGEVVAAGVRTAEVDEAEITRLMLGRHLVTHGRVAGHVRDELVADVRGLAAGPVSGFDLAVRRGEIVGLTGLVGSGFAEAAEAIAGARPAASGTMRVLGRELDLTRRRGSTQDFVAAGVAFVPERRLEEGLAGEMSVAENLTLPRVRGRGSALRTGTAWQREESAAMIAKLDIRPPNPQAPISTLSGGNQQKVLLGKWLAGSPDLLVLHEPTQAVDVGARHDIIDAVRRAAQDGCGVLLASIDPSDLAVLCDRVLVVRDGRVAARLEGELEPDAISRAVFGDGDGGDGGDGDAPGAPDVSGAPGANKTSDTSEAGERSGETVER</sequence>
<proteinExistence type="predicted"/>
<keyword evidence="8" id="KW-1185">Reference proteome</keyword>
<dbReference type="InterPro" id="IPR027417">
    <property type="entry name" value="P-loop_NTPase"/>
</dbReference>
<dbReference type="InterPro" id="IPR050107">
    <property type="entry name" value="ABC_carbohydrate_import_ATPase"/>
</dbReference>
<feature type="compositionally biased region" description="Basic and acidic residues" evidence="5">
    <location>
        <begin position="536"/>
        <end position="546"/>
    </location>
</feature>
<keyword evidence="4 7" id="KW-0067">ATP-binding</keyword>
<dbReference type="Proteomes" id="UP000675781">
    <property type="component" value="Unassembled WGS sequence"/>
</dbReference>